<protein>
    <recommendedName>
        <fullName evidence="1">Type VI lipase adapter protein Tla3 C-terminal domain-containing protein</fullName>
    </recommendedName>
</protein>
<dbReference type="RefSeq" id="WP_013542951.1">
    <property type="nucleotide sequence ID" value="NC_014931.1"/>
</dbReference>
<gene>
    <name evidence="2" type="ordered locus">Varpa_4576</name>
</gene>
<dbReference type="AlphaFoldDB" id="E6UW84"/>
<dbReference type="eggNOG" id="ENOG50333J6">
    <property type="taxonomic scope" value="Bacteria"/>
</dbReference>
<organism evidence="2 3">
    <name type="scientific">Variovorax paradoxus (strain EPS)</name>
    <dbReference type="NCBI Taxonomy" id="595537"/>
    <lineage>
        <taxon>Bacteria</taxon>
        <taxon>Pseudomonadati</taxon>
        <taxon>Pseudomonadota</taxon>
        <taxon>Betaproteobacteria</taxon>
        <taxon>Burkholderiales</taxon>
        <taxon>Comamonadaceae</taxon>
        <taxon>Variovorax</taxon>
    </lineage>
</organism>
<name>E6UW84_VARPE</name>
<reference evidence="2 3" key="2">
    <citation type="journal article" date="2013" name="Genome Announc.">
        <title>Genome of the Root-Associated Plant Growth-Promoting Bacterium Variovorax paradoxus Strain EPS.</title>
        <authorList>
            <person name="Han J.I."/>
            <person name="Spain J.C."/>
            <person name="Leadbetter J.R."/>
            <person name="Ovchinnikova G."/>
            <person name="Goodwin L.A."/>
            <person name="Han C.S."/>
            <person name="Woyke T."/>
            <person name="Davenport K.W."/>
            <person name="Orwin P.M."/>
        </authorList>
    </citation>
    <scope>NUCLEOTIDE SEQUENCE [LARGE SCALE GENOMIC DNA]</scope>
    <source>
        <strain evidence="2 3">EPS</strain>
    </source>
</reference>
<dbReference type="OrthoDB" id="8837296at2"/>
<reference evidence="3" key="1">
    <citation type="submission" date="2010-12" db="EMBL/GenBank/DDBJ databases">
        <title>Complete sequence of Variovorax paradoxus EPS.</title>
        <authorList>
            <consortium name="US DOE Joint Genome Institute"/>
            <person name="Lucas S."/>
            <person name="Copeland A."/>
            <person name="Lapidus A."/>
            <person name="Cheng J.-F."/>
            <person name="Goodwin L."/>
            <person name="Pitluck S."/>
            <person name="Teshima H."/>
            <person name="Detter J.C."/>
            <person name="Han C."/>
            <person name="Tapia R."/>
            <person name="Land M."/>
            <person name="Hauser L."/>
            <person name="Kyrpides N."/>
            <person name="Ivanova N."/>
            <person name="Ovchinnikova G."/>
            <person name="Orwin P."/>
            <person name="Han J.-I.G."/>
            <person name="Woyke T."/>
        </authorList>
    </citation>
    <scope>NUCLEOTIDE SEQUENCE [LARGE SCALE GENOMIC DNA]</scope>
    <source>
        <strain evidence="3">EPS</strain>
    </source>
</reference>
<dbReference type="EMBL" id="CP002417">
    <property type="protein sequence ID" value="ADU38741.1"/>
    <property type="molecule type" value="Genomic_DNA"/>
</dbReference>
<accession>E6UW84</accession>
<dbReference type="InterPro" id="IPR048303">
    <property type="entry name" value="Tla3_C"/>
</dbReference>
<evidence type="ECO:0000259" key="1">
    <source>
        <dbReference type="Pfam" id="PF20995"/>
    </source>
</evidence>
<sequence length="453" mass="49727">MTRRYRYQPAAASPARFLHVSGVGLRVDHVPAGPLWDRVQRRASPDEQEPTPPGSLDKCREMAGLFRSAALRAALTHRPRNDERGRFVENYPLPTKMALPPSTQTDRAALAEWSTTYQSSERTGGVPWQLQNGPAGMAFHQLGFKTRPSFEVAGVDLWRSACNAFDTQGDLNSLLVWAEDGYAVRAELGGWENPKGQRSESLEDILARPKRPGQLRDIFSGLLLTRPEAAEWLREWSLHVRDASQESRFPNGVVGRGPHGFGGLHTEAYDGGMNYRVSRGDFKPTPNVPSPWSRAQYEQYAQMPTLALLLKPSVASFGADMSEDQRARALEAALKSTLEDSLLERPLKRVFYSATSDRDDTAAALLARSMAKAAPQSGLLDPGRGFRLEQCLGGELGAASMNAAIGLASIAVWETNEPALVVNLRDPRGALVFGLLPPSAEQRARTSARPYVI</sequence>
<dbReference type="KEGG" id="vpe:Varpa_4576"/>
<dbReference type="HOGENOM" id="CLU_604013_0_0_4"/>
<dbReference type="Proteomes" id="UP000008917">
    <property type="component" value="Chromosome"/>
</dbReference>
<evidence type="ECO:0000313" key="2">
    <source>
        <dbReference type="EMBL" id="ADU38741.1"/>
    </source>
</evidence>
<feature type="domain" description="Type VI lipase adapter protein Tla3 C-terminal" evidence="1">
    <location>
        <begin position="318"/>
        <end position="428"/>
    </location>
</feature>
<evidence type="ECO:0000313" key="3">
    <source>
        <dbReference type="Proteomes" id="UP000008917"/>
    </source>
</evidence>
<dbReference type="Pfam" id="PF20995">
    <property type="entry name" value="Tla3_C"/>
    <property type="match status" value="1"/>
</dbReference>
<proteinExistence type="predicted"/>